<feature type="coiled-coil region" evidence="1">
    <location>
        <begin position="33"/>
        <end position="60"/>
    </location>
</feature>
<proteinExistence type="predicted"/>
<reference evidence="3" key="1">
    <citation type="submission" date="2022-01" db="EMBL/GenBank/DDBJ databases">
        <title>Whole genome-based taxonomy of the Shewanellaceae.</title>
        <authorList>
            <person name="Martin-Rodriguez A.J."/>
        </authorList>
    </citation>
    <scope>NUCLEOTIDE SEQUENCE</scope>
    <source>
        <strain evidence="3">DSM 16422</strain>
    </source>
</reference>
<name>A0A9X1ZIT0_9GAMM</name>
<evidence type="ECO:0000313" key="4">
    <source>
        <dbReference type="Proteomes" id="UP001139333"/>
    </source>
</evidence>
<dbReference type="AlphaFoldDB" id="A0A9X1ZIT0"/>
<feature type="domain" description="HDOD" evidence="2">
    <location>
        <begin position="111"/>
        <end position="241"/>
    </location>
</feature>
<sequence length="380" mass="43265">MAVSIAGGVRPGKLIEVERRLYKHLIVGKHKVAAMEDDANEKLEQDVNKLDIERQAIKLRLEKQAQAQATFKAISNQLTSTVNNTLEHQLAAPNSLLSNCGITENQILLLNLMLAADPNLNRIRPLIASISWLSRDLTTLINSPASKHRRPKSGDVQVTDIKLILNYIGIENLRLLLPYFCLRNWLPTGHANLLWTGRKLWRYSMITAIAAKTLAGLHNRPISLSYTCALLNQMGTSIILNNSAIIFETHWGTWLREASHSREKEVYDAVMATEYPAEQVFNHVMNKGHRLNWQLLEQLDFKDSDITKVLKELDTASHFSQLSTDAAIVAKASCFAKIILLEEYQLIDPQERKLMLDYYEFTQQEVIRLKAQNYRKLDLT</sequence>
<comment type="caution">
    <text evidence="3">The sequence shown here is derived from an EMBL/GenBank/DDBJ whole genome shotgun (WGS) entry which is preliminary data.</text>
</comment>
<dbReference type="InterPro" id="IPR013976">
    <property type="entry name" value="HDOD"/>
</dbReference>
<accession>A0A9X1ZIT0</accession>
<gene>
    <name evidence="3" type="ORF">L2672_06060</name>
</gene>
<evidence type="ECO:0000259" key="2">
    <source>
        <dbReference type="Pfam" id="PF08668"/>
    </source>
</evidence>
<evidence type="ECO:0000313" key="3">
    <source>
        <dbReference type="EMBL" id="MCL1142256.1"/>
    </source>
</evidence>
<evidence type="ECO:0000256" key="1">
    <source>
        <dbReference type="SAM" id="Coils"/>
    </source>
</evidence>
<organism evidence="3 4">
    <name type="scientific">Shewanella gaetbuli</name>
    <dbReference type="NCBI Taxonomy" id="220752"/>
    <lineage>
        <taxon>Bacteria</taxon>
        <taxon>Pseudomonadati</taxon>
        <taxon>Pseudomonadota</taxon>
        <taxon>Gammaproteobacteria</taxon>
        <taxon>Alteromonadales</taxon>
        <taxon>Shewanellaceae</taxon>
        <taxon>Shewanella</taxon>
    </lineage>
</organism>
<dbReference type="RefSeq" id="WP_248994936.1">
    <property type="nucleotide sequence ID" value="NZ_JAKIKP010000003.1"/>
</dbReference>
<dbReference type="Proteomes" id="UP001139333">
    <property type="component" value="Unassembled WGS sequence"/>
</dbReference>
<dbReference type="EMBL" id="JAKIKP010000003">
    <property type="protein sequence ID" value="MCL1142256.1"/>
    <property type="molecule type" value="Genomic_DNA"/>
</dbReference>
<protein>
    <submittedName>
        <fullName evidence="3">HDOD domain-containing protein</fullName>
    </submittedName>
</protein>
<dbReference type="SUPFAM" id="SSF109604">
    <property type="entry name" value="HD-domain/PDEase-like"/>
    <property type="match status" value="1"/>
</dbReference>
<dbReference type="Pfam" id="PF08668">
    <property type="entry name" value="HDOD"/>
    <property type="match status" value="1"/>
</dbReference>
<keyword evidence="1" id="KW-0175">Coiled coil</keyword>
<dbReference type="Gene3D" id="1.10.3210.10">
    <property type="entry name" value="Hypothetical protein af1432"/>
    <property type="match status" value="1"/>
</dbReference>
<keyword evidence="4" id="KW-1185">Reference proteome</keyword>